<keyword evidence="2" id="KW-0255">Endonuclease</keyword>
<accession>A0A1Y1RRH1</accession>
<dbReference type="InterPro" id="IPR037057">
    <property type="entry name" value="DNA_rep_MutH/T2_RE_sf"/>
</dbReference>
<keyword evidence="1" id="KW-0540">Nuclease</keyword>
<dbReference type="SMART" id="SM00927">
    <property type="entry name" value="MutH"/>
    <property type="match status" value="1"/>
</dbReference>
<sequence length="517" mass="59810">MDYQSNQKQFIVDSLEKLKQDNFSDPEKILAYARFLRGMSFEAVLALELADYLPDSDYSDKNRKGALGNLLEEHYFGYTANSDSSPDFAAAGMELKLSPVEYGNNRKKQRVIKAGERLVLSMIPNNRKIPLEYEGSTLEKKASDILLINYLRDRSVKNTEQVIKFVNRYQISGEDLEIIKADYEKIVRMIQAGRAHELSEGMTNYLGACTKGATAEKSLRAQFYPLIHEDGSLEYKPAKSRAFSLKQSFMTSLVQRFEREELEADRLIQDSHQLHENSFDDIVLQIFLPYEGKYELELAQEKAPDLNPGAKNFYNALTWRLLGSRKERIEEFEKAGISVHAIRVQKNGKIKEKIKLKNFKFADLHAETSWEDSEWYSLLSDKRYLFVVYQEDDNHDYYLRGAFFWAVPAHLIGSEEFENKTGTAYEYWLDTKQKLRNGVEVVYEGGTYKNNFLKASENPVCHIRPSAQQAAYRFTDDRPDVGNVERDADQLPDGQWMTKQAFWLNSELIRVSIEKHI</sequence>
<dbReference type="REBASE" id="201916">
    <property type="entry name" value="RnaPT32ORF10460P"/>
</dbReference>
<dbReference type="GO" id="GO:0003677">
    <property type="term" value="F:DNA binding"/>
    <property type="evidence" value="ECO:0007669"/>
    <property type="project" value="InterPro"/>
</dbReference>
<dbReference type="Gene3D" id="3.40.600.10">
    <property type="entry name" value="DNA mismatch repair MutH/Restriction endonuclease, type II"/>
    <property type="match status" value="2"/>
</dbReference>
<keyword evidence="3" id="KW-0378">Hydrolase</keyword>
<dbReference type="InterPro" id="IPR011337">
    <property type="entry name" value="DNA_rep_MutH/RE_typeII_Sau3AI"/>
</dbReference>
<evidence type="ECO:0000313" key="5">
    <source>
        <dbReference type="EMBL" id="ORC22794.1"/>
    </source>
</evidence>
<dbReference type="GO" id="GO:0004519">
    <property type="term" value="F:endonuclease activity"/>
    <property type="evidence" value="ECO:0007669"/>
    <property type="project" value="UniProtKB-KW"/>
</dbReference>
<dbReference type="CDD" id="cd22355">
    <property type="entry name" value="Sau3AI_C"/>
    <property type="match status" value="1"/>
</dbReference>
<comment type="caution">
    <text evidence="5">The sequence shown here is derived from an EMBL/GenBank/DDBJ whole genome shotgun (WGS) entry which is preliminary data.</text>
</comment>
<gene>
    <name evidence="5" type="ORF">A7979_10465</name>
</gene>
<evidence type="ECO:0000256" key="1">
    <source>
        <dbReference type="ARBA" id="ARBA00022722"/>
    </source>
</evidence>
<dbReference type="EMBL" id="LXWF01000007">
    <property type="protein sequence ID" value="ORC22794.1"/>
    <property type="molecule type" value="Genomic_DNA"/>
</dbReference>
<dbReference type="CDD" id="cd22356">
    <property type="entry name" value="Sau3AI_N-like"/>
    <property type="match status" value="1"/>
</dbReference>
<evidence type="ECO:0000259" key="4">
    <source>
        <dbReference type="SMART" id="SM00927"/>
    </source>
</evidence>
<feature type="domain" description="DNA mismatch repair MutH/Type II restriction enzyme Sau3AI" evidence="4">
    <location>
        <begin position="76"/>
        <end position="182"/>
    </location>
</feature>
<dbReference type="InterPro" id="IPR011335">
    <property type="entry name" value="Restrct_endonuc-II-like"/>
</dbReference>
<dbReference type="AlphaFoldDB" id="A0A1Y1RRH1"/>
<proteinExistence type="predicted"/>
<dbReference type="RefSeq" id="WP_180377795.1">
    <property type="nucleotide sequence ID" value="NZ_LXWF01000007.1"/>
</dbReference>
<evidence type="ECO:0000256" key="2">
    <source>
        <dbReference type="ARBA" id="ARBA00022759"/>
    </source>
</evidence>
<dbReference type="Pfam" id="PF02976">
    <property type="entry name" value="MutH"/>
    <property type="match status" value="1"/>
</dbReference>
<dbReference type="SUPFAM" id="SSF52980">
    <property type="entry name" value="Restriction endonuclease-like"/>
    <property type="match status" value="2"/>
</dbReference>
<dbReference type="GO" id="GO:0016787">
    <property type="term" value="F:hydrolase activity"/>
    <property type="evidence" value="ECO:0007669"/>
    <property type="project" value="UniProtKB-KW"/>
</dbReference>
<evidence type="ECO:0000313" key="6">
    <source>
        <dbReference type="Proteomes" id="UP000192359"/>
    </source>
</evidence>
<protein>
    <recommendedName>
        <fullName evidence="4">DNA mismatch repair MutH/Type II restriction enzyme Sau3AI domain-containing protein</fullName>
    </recommendedName>
</protein>
<dbReference type="NCBIfam" id="NF040973">
    <property type="entry name" value="restrict_Sau3AI"/>
    <property type="match status" value="1"/>
</dbReference>
<name>A0A1Y1RRH1_9MICC</name>
<keyword evidence="6" id="KW-1185">Reference proteome</keyword>
<dbReference type="Proteomes" id="UP000192359">
    <property type="component" value="Unassembled WGS sequence"/>
</dbReference>
<evidence type="ECO:0000256" key="3">
    <source>
        <dbReference type="ARBA" id="ARBA00022801"/>
    </source>
</evidence>
<organism evidence="5 6">
    <name type="scientific">Rothia nasimurium</name>
    <dbReference type="NCBI Taxonomy" id="85336"/>
    <lineage>
        <taxon>Bacteria</taxon>
        <taxon>Bacillati</taxon>
        <taxon>Actinomycetota</taxon>
        <taxon>Actinomycetes</taxon>
        <taxon>Micrococcales</taxon>
        <taxon>Micrococcaceae</taxon>
        <taxon>Rothia</taxon>
    </lineage>
</organism>
<reference evidence="5 6" key="1">
    <citation type="submission" date="2016-05" db="EMBL/GenBank/DDBJ databases">
        <title>Draft genome sequence of a porcine commensal Rothia nasimurium.</title>
        <authorList>
            <person name="Gaiser R.A."/>
            <person name="Van Baarlen P."/>
            <person name="Wells J.M."/>
        </authorList>
    </citation>
    <scope>NUCLEOTIDE SEQUENCE [LARGE SCALE GENOMIC DNA]</scope>
    <source>
        <strain evidence="5 6">PT-32</strain>
    </source>
</reference>